<feature type="compositionally biased region" description="Polar residues" evidence="1">
    <location>
        <begin position="162"/>
        <end position="176"/>
    </location>
</feature>
<accession>A0A9P4U2E8</accession>
<sequence length="176" mass="20166">MLKRVQEDTTDSCKRNFRIRLPPADDRAQTKACAKPEQPHVCLGRQSRDNFVQRQCSVERPMRSFGKQSWEMTFRLESTRQAQRRHRRKIEACVIVGSEERTSNATGGVCAMLDEREEWKFRKDDELDSRCSCLVRGRGGSRVGEGMGLGIGKAGRNGRNFEPTTQRSTLNPKRAY</sequence>
<keyword evidence="3" id="KW-1185">Reference proteome</keyword>
<dbReference type="AlphaFoldDB" id="A0A9P4U2E8"/>
<evidence type="ECO:0000313" key="3">
    <source>
        <dbReference type="Proteomes" id="UP000800235"/>
    </source>
</evidence>
<dbReference type="Proteomes" id="UP000800235">
    <property type="component" value="Unassembled WGS sequence"/>
</dbReference>
<evidence type="ECO:0000313" key="2">
    <source>
        <dbReference type="EMBL" id="KAF2434765.1"/>
    </source>
</evidence>
<feature type="compositionally biased region" description="Gly residues" evidence="1">
    <location>
        <begin position="146"/>
        <end position="155"/>
    </location>
</feature>
<reference evidence="2" key="1">
    <citation type="journal article" date="2020" name="Stud. Mycol.">
        <title>101 Dothideomycetes genomes: a test case for predicting lifestyles and emergence of pathogens.</title>
        <authorList>
            <person name="Haridas S."/>
            <person name="Albert R."/>
            <person name="Binder M."/>
            <person name="Bloem J."/>
            <person name="Labutti K."/>
            <person name="Salamov A."/>
            <person name="Andreopoulos B."/>
            <person name="Baker S."/>
            <person name="Barry K."/>
            <person name="Bills G."/>
            <person name="Bluhm B."/>
            <person name="Cannon C."/>
            <person name="Castanera R."/>
            <person name="Culley D."/>
            <person name="Daum C."/>
            <person name="Ezra D."/>
            <person name="Gonzalez J."/>
            <person name="Henrissat B."/>
            <person name="Kuo A."/>
            <person name="Liang C."/>
            <person name="Lipzen A."/>
            <person name="Lutzoni F."/>
            <person name="Magnuson J."/>
            <person name="Mondo S."/>
            <person name="Nolan M."/>
            <person name="Ohm R."/>
            <person name="Pangilinan J."/>
            <person name="Park H.-J."/>
            <person name="Ramirez L."/>
            <person name="Alfaro M."/>
            <person name="Sun H."/>
            <person name="Tritt A."/>
            <person name="Yoshinaga Y."/>
            <person name="Zwiers L.-H."/>
            <person name="Turgeon B."/>
            <person name="Goodwin S."/>
            <person name="Spatafora J."/>
            <person name="Crous P."/>
            <person name="Grigoriev I."/>
        </authorList>
    </citation>
    <scope>NUCLEOTIDE SEQUENCE</scope>
    <source>
        <strain evidence="2">CBS 130266</strain>
    </source>
</reference>
<protein>
    <submittedName>
        <fullName evidence="2">Uncharacterized protein</fullName>
    </submittedName>
</protein>
<gene>
    <name evidence="2" type="ORF">EJ08DRAFT_646234</name>
</gene>
<organism evidence="2 3">
    <name type="scientific">Tothia fuscella</name>
    <dbReference type="NCBI Taxonomy" id="1048955"/>
    <lineage>
        <taxon>Eukaryota</taxon>
        <taxon>Fungi</taxon>
        <taxon>Dikarya</taxon>
        <taxon>Ascomycota</taxon>
        <taxon>Pezizomycotina</taxon>
        <taxon>Dothideomycetes</taxon>
        <taxon>Pleosporomycetidae</taxon>
        <taxon>Venturiales</taxon>
        <taxon>Cylindrosympodiaceae</taxon>
        <taxon>Tothia</taxon>
    </lineage>
</organism>
<name>A0A9P4U2E8_9PEZI</name>
<dbReference type="EMBL" id="MU007015">
    <property type="protein sequence ID" value="KAF2434765.1"/>
    <property type="molecule type" value="Genomic_DNA"/>
</dbReference>
<feature type="region of interest" description="Disordered" evidence="1">
    <location>
        <begin position="146"/>
        <end position="176"/>
    </location>
</feature>
<comment type="caution">
    <text evidence="2">The sequence shown here is derived from an EMBL/GenBank/DDBJ whole genome shotgun (WGS) entry which is preliminary data.</text>
</comment>
<evidence type="ECO:0000256" key="1">
    <source>
        <dbReference type="SAM" id="MobiDB-lite"/>
    </source>
</evidence>
<proteinExistence type="predicted"/>